<dbReference type="AlphaFoldDB" id="A0AA47N561"/>
<proteinExistence type="predicted"/>
<dbReference type="Proteomes" id="UP001174136">
    <property type="component" value="Unassembled WGS sequence"/>
</dbReference>
<keyword evidence="2" id="KW-1185">Reference proteome</keyword>
<organism evidence="1 2">
    <name type="scientific">Merluccius polli</name>
    <name type="common">Benguela hake</name>
    <name type="synonym">Merluccius cadenati</name>
    <dbReference type="NCBI Taxonomy" id="89951"/>
    <lineage>
        <taxon>Eukaryota</taxon>
        <taxon>Metazoa</taxon>
        <taxon>Chordata</taxon>
        <taxon>Craniata</taxon>
        <taxon>Vertebrata</taxon>
        <taxon>Euteleostomi</taxon>
        <taxon>Actinopterygii</taxon>
        <taxon>Neopterygii</taxon>
        <taxon>Teleostei</taxon>
        <taxon>Neoteleostei</taxon>
        <taxon>Acanthomorphata</taxon>
        <taxon>Zeiogadaria</taxon>
        <taxon>Gadariae</taxon>
        <taxon>Gadiformes</taxon>
        <taxon>Gadoidei</taxon>
        <taxon>Merlucciidae</taxon>
        <taxon>Merluccius</taxon>
    </lineage>
</organism>
<reference evidence="1" key="1">
    <citation type="journal article" date="2023" name="Front. Mar. Sci.">
        <title>A new Merluccius polli reference genome to investigate the effects of global change in West African waters.</title>
        <authorList>
            <person name="Mateo J.L."/>
            <person name="Blanco-Fernandez C."/>
            <person name="Garcia-Vazquez E."/>
            <person name="Machado-Schiaffino G."/>
        </authorList>
    </citation>
    <scope>NUCLEOTIDE SEQUENCE</scope>
    <source>
        <strain evidence="1">C29</strain>
        <tissue evidence="1">Fin</tissue>
    </source>
</reference>
<protein>
    <submittedName>
        <fullName evidence="1">Uncharacterized protein</fullName>
    </submittedName>
</protein>
<dbReference type="EMBL" id="JAOPHQ010001151">
    <property type="protein sequence ID" value="KAK0151905.1"/>
    <property type="molecule type" value="Genomic_DNA"/>
</dbReference>
<name>A0AA47N561_MERPO</name>
<evidence type="ECO:0000313" key="1">
    <source>
        <dbReference type="EMBL" id="KAK0151905.1"/>
    </source>
</evidence>
<accession>A0AA47N561</accession>
<gene>
    <name evidence="1" type="ORF">N1851_006709</name>
</gene>
<evidence type="ECO:0000313" key="2">
    <source>
        <dbReference type="Proteomes" id="UP001174136"/>
    </source>
</evidence>
<sequence>MSVSSSAVVQVQSRPKVRQTVLEGTCYKISLTGCYFNQISVPPAQVWTVRDSSAVSNVIDEKRNRLSANKAEMLIFLKNLHLILK</sequence>
<comment type="caution">
    <text evidence="1">The sequence shown here is derived from an EMBL/GenBank/DDBJ whole genome shotgun (WGS) entry which is preliminary data.</text>
</comment>